<evidence type="ECO:0000256" key="2">
    <source>
        <dbReference type="ARBA" id="ARBA00005695"/>
    </source>
</evidence>
<keyword evidence="3" id="KW-0813">Transport</keyword>
<dbReference type="PANTHER" id="PTHR30290">
    <property type="entry name" value="PERIPLASMIC BINDING COMPONENT OF ABC TRANSPORTER"/>
    <property type="match status" value="1"/>
</dbReference>
<dbReference type="InterPro" id="IPR000914">
    <property type="entry name" value="SBP_5_dom"/>
</dbReference>
<reference evidence="7" key="1">
    <citation type="journal article" date="2019" name="Int. J. Syst. Evol. Microbiol.">
        <title>The Global Catalogue of Microorganisms (GCM) 10K type strain sequencing project: providing services to taxonomists for standard genome sequencing and annotation.</title>
        <authorList>
            <consortium name="The Broad Institute Genomics Platform"/>
            <consortium name="The Broad Institute Genome Sequencing Center for Infectious Disease"/>
            <person name="Wu L."/>
            <person name="Ma J."/>
        </authorList>
    </citation>
    <scope>NUCLEOTIDE SEQUENCE [LARGE SCALE GENOMIC DNA]</scope>
    <source>
        <strain evidence="7">CGMCC 1.16275</strain>
    </source>
</reference>
<dbReference type="InterPro" id="IPR030678">
    <property type="entry name" value="Peptide/Ni-bd"/>
</dbReference>
<evidence type="ECO:0000313" key="6">
    <source>
        <dbReference type="EMBL" id="MFC7331887.1"/>
    </source>
</evidence>
<dbReference type="CDD" id="cd08513">
    <property type="entry name" value="PBP2_thermophilic_Hb8_like"/>
    <property type="match status" value="1"/>
</dbReference>
<dbReference type="Pfam" id="PF00496">
    <property type="entry name" value="SBP_bac_5"/>
    <property type="match status" value="1"/>
</dbReference>
<accession>A0ABW2KPM2</accession>
<dbReference type="Gene3D" id="3.10.105.10">
    <property type="entry name" value="Dipeptide-binding Protein, Domain 3"/>
    <property type="match status" value="1"/>
</dbReference>
<comment type="subcellular location">
    <subcellularLocation>
        <location evidence="1">Periplasm</location>
    </subcellularLocation>
</comment>
<proteinExistence type="inferred from homology"/>
<evidence type="ECO:0000256" key="3">
    <source>
        <dbReference type="ARBA" id="ARBA00022448"/>
    </source>
</evidence>
<keyword evidence="7" id="KW-1185">Reference proteome</keyword>
<dbReference type="RefSeq" id="WP_377355948.1">
    <property type="nucleotide sequence ID" value="NZ_JBHTCM010000004.1"/>
</dbReference>
<dbReference type="Proteomes" id="UP001596456">
    <property type="component" value="Unassembled WGS sequence"/>
</dbReference>
<feature type="domain" description="Solute-binding protein family 5" evidence="5">
    <location>
        <begin position="76"/>
        <end position="408"/>
    </location>
</feature>
<evidence type="ECO:0000256" key="1">
    <source>
        <dbReference type="ARBA" id="ARBA00004418"/>
    </source>
</evidence>
<dbReference type="Gene3D" id="3.90.76.10">
    <property type="entry name" value="Dipeptide-binding Protein, Domain 1"/>
    <property type="match status" value="1"/>
</dbReference>
<keyword evidence="4" id="KW-0732">Signal</keyword>
<dbReference type="PANTHER" id="PTHR30290:SF9">
    <property type="entry name" value="OLIGOPEPTIDE-BINDING PROTEIN APPA"/>
    <property type="match status" value="1"/>
</dbReference>
<dbReference type="InterPro" id="IPR039424">
    <property type="entry name" value="SBP_5"/>
</dbReference>
<evidence type="ECO:0000259" key="5">
    <source>
        <dbReference type="Pfam" id="PF00496"/>
    </source>
</evidence>
<dbReference type="SUPFAM" id="SSF53850">
    <property type="entry name" value="Periplasmic binding protein-like II"/>
    <property type="match status" value="1"/>
</dbReference>
<comment type="caution">
    <text evidence="6">The sequence shown here is derived from an EMBL/GenBank/DDBJ whole genome shotgun (WGS) entry which is preliminary data.</text>
</comment>
<evidence type="ECO:0000313" key="7">
    <source>
        <dbReference type="Proteomes" id="UP001596456"/>
    </source>
</evidence>
<gene>
    <name evidence="6" type="ORF">ACFQPS_01805</name>
</gene>
<protein>
    <submittedName>
        <fullName evidence="6">Peptide ABC transporter substrate-binding protein</fullName>
    </submittedName>
</protein>
<evidence type="ECO:0000256" key="4">
    <source>
        <dbReference type="ARBA" id="ARBA00022729"/>
    </source>
</evidence>
<dbReference type="EMBL" id="JBHTCM010000004">
    <property type="protein sequence ID" value="MFC7331887.1"/>
    <property type="molecule type" value="Genomic_DNA"/>
</dbReference>
<sequence length="534" mass="60934">MSRTLTIGVNDFPGTFHPLIESQGIRDYVVWMAQRPLTAFTPDWELACVLCTELPTVGNGRIREEKLPDGDTGVAVRYTLLPDLKWGDGTPVTTRDVVFTWQVGRHPDIGSNAYDVFARDIRSIEAVDDRTFIVHRRHRSCAAAQLNEMVLLPEHLERKAFESDPATYRINSRYEADVTDPGLWLGPYRLAEVEAGKAIQLERNPHWNGRRPYFDRIVVRTLDRSAELERALLAGEVDYVSGEHGFSVHQSSQFERHYGFRFTVFWMQGLGYRHLDVNHDNPVLADVRVRRALLLGLDRDTMNERLYYGRNVIADSDTNPLDGIHDPDVRRHPYDPAEAIRLLEEAGWRRGPDGIRVDAAGQPLEVDLWAGLGDRTVDLELQIIQENWRRLGVRMVPRRTAARVLFGEILPQRRFSGLALFSWITAPREVPRSVLHSSQVPSADNGWSGLNYGGYRNPGLDRVLDDLERVCEPEANRALWSRLQHLYADDLPALPIFHMANAYFFPPWLKGVVPTGHQFASTMAVENWHREDAP</sequence>
<organism evidence="6 7">
    <name type="scientific">Rhodocista pekingensis</name>
    <dbReference type="NCBI Taxonomy" id="201185"/>
    <lineage>
        <taxon>Bacteria</taxon>
        <taxon>Pseudomonadati</taxon>
        <taxon>Pseudomonadota</taxon>
        <taxon>Alphaproteobacteria</taxon>
        <taxon>Rhodospirillales</taxon>
        <taxon>Azospirillaceae</taxon>
        <taxon>Rhodocista</taxon>
    </lineage>
</organism>
<dbReference type="PIRSF" id="PIRSF002741">
    <property type="entry name" value="MppA"/>
    <property type="match status" value="1"/>
</dbReference>
<comment type="similarity">
    <text evidence="2">Belongs to the bacterial solute-binding protein 5 family.</text>
</comment>
<dbReference type="Gene3D" id="3.40.190.10">
    <property type="entry name" value="Periplasmic binding protein-like II"/>
    <property type="match status" value="1"/>
</dbReference>
<name>A0ABW2KPM2_9PROT</name>